<evidence type="ECO:0000256" key="10">
    <source>
        <dbReference type="ARBA" id="ARBA00024973"/>
    </source>
</evidence>
<protein>
    <recommendedName>
        <fullName evidence="4">Putative hemin transport system permease protein HrtB</fullName>
    </recommendedName>
</protein>
<dbReference type="EMBL" id="AMYT01000017">
    <property type="protein sequence ID" value="EKU27347.1"/>
    <property type="molecule type" value="Genomic_DNA"/>
</dbReference>
<evidence type="ECO:0000256" key="5">
    <source>
        <dbReference type="ARBA" id="ARBA00022448"/>
    </source>
</evidence>
<comment type="caution">
    <text evidence="14">The sequence shown here is derived from an EMBL/GenBank/DDBJ whole genome shotgun (WGS) entry which is preliminary data.</text>
</comment>
<evidence type="ECO:0000256" key="4">
    <source>
        <dbReference type="ARBA" id="ARBA00016962"/>
    </source>
</evidence>
<evidence type="ECO:0000256" key="1">
    <source>
        <dbReference type="ARBA" id="ARBA00004651"/>
    </source>
</evidence>
<feature type="transmembrane region" description="Helical" evidence="11">
    <location>
        <begin position="324"/>
        <end position="346"/>
    </location>
</feature>
<dbReference type="InterPro" id="IPR051125">
    <property type="entry name" value="ABC-4/HrtB_transporter"/>
</dbReference>
<keyword evidence="7 11" id="KW-0812">Transmembrane</keyword>
<comment type="function">
    <text evidence="10">Part of the ABC transporter complex hrt involved in hemin import. Responsible for the translocation of the substrate across the membrane.</text>
</comment>
<evidence type="ECO:0000256" key="3">
    <source>
        <dbReference type="ARBA" id="ARBA00011131"/>
    </source>
</evidence>
<dbReference type="PATRIC" id="fig|1234409.3.peg.629"/>
<dbReference type="eggNOG" id="COG0577">
    <property type="taxonomic scope" value="Bacteria"/>
</dbReference>
<dbReference type="GO" id="GO:0005886">
    <property type="term" value="C:plasma membrane"/>
    <property type="evidence" value="ECO:0007669"/>
    <property type="project" value="UniProtKB-SubCell"/>
</dbReference>
<keyword evidence="5" id="KW-0813">Transport</keyword>
<evidence type="ECO:0000313" key="15">
    <source>
        <dbReference type="Proteomes" id="UP000016057"/>
    </source>
</evidence>
<dbReference type="Proteomes" id="UP000016057">
    <property type="component" value="Unassembled WGS sequence"/>
</dbReference>
<feature type="transmembrane region" description="Helical" evidence="11">
    <location>
        <begin position="15"/>
        <end position="39"/>
    </location>
</feature>
<proteinExistence type="inferred from homology"/>
<comment type="subunit">
    <text evidence="3">The complex is composed of two ATP-binding proteins (HrtA), two transmembrane proteins (HrtB) and a solute-binding protein.</text>
</comment>
<feature type="domain" description="ABC3 transporter permease C-terminal" evidence="12">
    <location>
        <begin position="243"/>
        <end position="354"/>
    </location>
</feature>
<dbReference type="PANTHER" id="PTHR43738:SF1">
    <property type="entry name" value="HEMIN TRANSPORT SYSTEM PERMEASE PROTEIN HRTB-RELATED"/>
    <property type="match status" value="1"/>
</dbReference>
<dbReference type="Pfam" id="PF02687">
    <property type="entry name" value="FtsX"/>
    <property type="match status" value="1"/>
</dbReference>
<dbReference type="PANTHER" id="PTHR43738">
    <property type="entry name" value="ABC TRANSPORTER, MEMBRANE PROTEIN"/>
    <property type="match status" value="1"/>
</dbReference>
<evidence type="ECO:0000256" key="8">
    <source>
        <dbReference type="ARBA" id="ARBA00022989"/>
    </source>
</evidence>
<comment type="subcellular location">
    <subcellularLocation>
        <location evidence="1">Cell membrane</location>
        <topology evidence="1">Multi-pass membrane protein</topology>
    </subcellularLocation>
</comment>
<evidence type="ECO:0000256" key="6">
    <source>
        <dbReference type="ARBA" id="ARBA00022475"/>
    </source>
</evidence>
<accession>K8ZBB8</accession>
<feature type="transmembrane region" description="Helical" evidence="11">
    <location>
        <begin position="293"/>
        <end position="318"/>
    </location>
</feature>
<dbReference type="InterPro" id="IPR025857">
    <property type="entry name" value="MacB_PCD"/>
</dbReference>
<evidence type="ECO:0000256" key="9">
    <source>
        <dbReference type="ARBA" id="ARBA00023136"/>
    </source>
</evidence>
<evidence type="ECO:0000313" key="14">
    <source>
        <dbReference type="EMBL" id="EKU27347.1"/>
    </source>
</evidence>
<evidence type="ECO:0000259" key="12">
    <source>
        <dbReference type="Pfam" id="PF02687"/>
    </source>
</evidence>
<keyword evidence="8 11" id="KW-1133">Transmembrane helix</keyword>
<gene>
    <name evidence="14" type="ORF">C683_0678</name>
</gene>
<organism evidence="14 15">
    <name type="scientific">Catellicoccus marimammalium M35/04/3</name>
    <dbReference type="NCBI Taxonomy" id="1234409"/>
    <lineage>
        <taxon>Bacteria</taxon>
        <taxon>Bacillati</taxon>
        <taxon>Bacillota</taxon>
        <taxon>Bacilli</taxon>
        <taxon>Lactobacillales</taxon>
        <taxon>Enterococcaceae</taxon>
        <taxon>Catellicoccus</taxon>
    </lineage>
</organism>
<keyword evidence="6" id="KW-1003">Cell membrane</keyword>
<sequence length="359" mass="39420">MFLAWKEIKHAKGRYALITGVIFLIAFLVFFLSGLAYGLAQEGRMAVDNWKANAVILTKDANDNLSASQFDKEDINGVTAKEKATLLQGASVIQVKNDSDKKDNIMMFGINKDQFLAPKISKGEMFQNNKEVVIDESLAKQKGFAIGDKVLFTGYDTPMKVVGMTKGNMFNMAPTVYMSEKAFQNVRQTPVPMQKNVNAIIVRAKDGNLDNVKVKNKKLEVIPTKEFIDHLPGYKAQVMTFSFMIGFLILIAAIVVGIFIYVLTMQKKQIFGVMKVQGIPTSFIAKSVVMQTFILGVIGVVIGFVATIGVSLLLPAAVPFQLNVPLMIVIAILMIIIAVLGSIFSVRSIAKIDPLQALN</sequence>
<keyword evidence="9 11" id="KW-0472">Membrane</keyword>
<evidence type="ECO:0000256" key="2">
    <source>
        <dbReference type="ARBA" id="ARBA00008697"/>
    </source>
</evidence>
<dbReference type="AlphaFoldDB" id="K8ZBB8"/>
<dbReference type="OrthoDB" id="384327at2"/>
<evidence type="ECO:0000259" key="13">
    <source>
        <dbReference type="Pfam" id="PF12704"/>
    </source>
</evidence>
<evidence type="ECO:0000256" key="7">
    <source>
        <dbReference type="ARBA" id="ARBA00022692"/>
    </source>
</evidence>
<reference evidence="14 15" key="1">
    <citation type="journal article" date="2013" name="Genome Announc.">
        <title>Draft Genome Sequence of Catellicoccus marimammalium, a Novel Species Commonly Found in Gull Feces.</title>
        <authorList>
            <person name="Weigand M.R."/>
            <person name="Ryu H."/>
            <person name="Bozcek L."/>
            <person name="Konstantinidis K.T."/>
            <person name="Santo Domingo J.W."/>
        </authorList>
    </citation>
    <scope>NUCLEOTIDE SEQUENCE [LARGE SCALE GENOMIC DNA]</scope>
    <source>
        <strain evidence="14 15">M35/04/3</strain>
    </source>
</reference>
<dbReference type="STRING" id="1234409.C683_0678"/>
<feature type="domain" description="MacB-like periplasmic core" evidence="13">
    <location>
        <begin position="18"/>
        <end position="208"/>
    </location>
</feature>
<dbReference type="InterPro" id="IPR003838">
    <property type="entry name" value="ABC3_permease_C"/>
</dbReference>
<dbReference type="Pfam" id="PF12704">
    <property type="entry name" value="MacB_PCD"/>
    <property type="match status" value="1"/>
</dbReference>
<keyword evidence="15" id="KW-1185">Reference proteome</keyword>
<comment type="similarity">
    <text evidence="2">Belongs to the ABC-4 integral membrane protein family. HrtB subfamily.</text>
</comment>
<feature type="transmembrane region" description="Helical" evidence="11">
    <location>
        <begin position="241"/>
        <end position="264"/>
    </location>
</feature>
<evidence type="ECO:0000256" key="11">
    <source>
        <dbReference type="SAM" id="Phobius"/>
    </source>
</evidence>
<dbReference type="RefSeq" id="WP_009490028.1">
    <property type="nucleotide sequence ID" value="NZ_AMYT01000017.1"/>
</dbReference>
<name>K8ZBB8_9ENTE</name>